<sequence>MTKSKSRKAKRGKKAVSPKHEAAGDDDSVRPAETATSDDADEFFDADPSIVESPADIEVEAEPTIRHLGSDDGTYFDTVAHELAAHEADDADESLMDAVAADAEASAESEAAEEPLQDTEMNEATKRAEERTEDALAQVTRLDGEDTGNDDASHDGDSDAGALEASDVASAEPSTAEETEINAPLQEEDTTLATDVADEALPSDGEADDTPRHDVVTEDASTIETADDASSIETAHAVQPFGATADDVTSVSEEATTDAPSLQMATDAPSPLDDADDSDAIETLDEATDATPVAELKTTDEDDDVGLPTLDDAAATDVDEAHDGEGPDDAIAVGIEDDPATDLPVQGNDETQNVPNERGTVDVVETMVAPVAMDDDDDNDAVVPPPAPVTAPRPVTERLLSGQTQFEGVLNPGHDSESDSEDDDAESTPVPEPLNLRAAPVDDDDELEVNVEIAQTITKAAPTNPLANAMATAVAETAMVPETAVAPETMAFSAFDEPEKSASADVFGIAYEKVQRPTASATAGYSIGDGFDEPDIPLYSAKSTRDDSGVDDFEVVELQPSQVLDVEKTRAALQARDQASERALLEQMQAATRAERSANARSDAPVVTANSIGHDAPLSTGPTVLAEMHGMYKRGLGDQEVAQGMATTMAPTPSHELLEEDEDAMDEEDERERRAMAQHRQEEMAQEAEWEHLQTFQEAPRETAFRIIKWNEALEHFGSASYCLGYREAIVVADDSGRRGCFACFRGPTLAFPMASNQRELLFCIAMCSFNSAIPEHYRMLQTVYQKITHCRNECPLTGSHWEVLGFQGNDPATDLRGAGMLALLQVLYLIENHQEISFFIVDDFHYASKHEEHHFPMMCVLINMTLHTMLALRSGALIPACNRFKDVAAGMNQLYVSMVVKLLSEWQTKACADAAFPMVMKDVLDLGKDNPLRLIAEMEHVIHTFQHQPTTMELDGEVVDFTDIE</sequence>
<feature type="compositionally biased region" description="Acidic residues" evidence="1">
    <location>
        <begin position="36"/>
        <end position="45"/>
    </location>
</feature>
<feature type="compositionally biased region" description="Acidic residues" evidence="1">
    <location>
        <begin position="105"/>
        <end position="121"/>
    </location>
</feature>
<feature type="region of interest" description="Disordered" evidence="1">
    <location>
        <begin position="1"/>
        <end position="47"/>
    </location>
</feature>
<dbReference type="EMBL" id="KK583209">
    <property type="protein sequence ID" value="KDO28854.1"/>
    <property type="molecule type" value="Genomic_DNA"/>
</dbReference>
<dbReference type="InterPro" id="IPR006816">
    <property type="entry name" value="ELMO_dom"/>
</dbReference>
<dbReference type="PANTHER" id="PTHR12771">
    <property type="entry name" value="ENGULFMENT AND CELL MOTILITY"/>
    <property type="match status" value="1"/>
</dbReference>
<dbReference type="InterPro" id="IPR050868">
    <property type="entry name" value="ELMO_domain-containing"/>
</dbReference>
<reference evidence="3 4" key="1">
    <citation type="journal article" date="2013" name="PLoS Genet.">
        <title>Distinctive expansion of potential virulence genes in the genome of the oomycete fish pathogen Saprolegnia parasitica.</title>
        <authorList>
            <person name="Jiang R.H."/>
            <person name="de Bruijn I."/>
            <person name="Haas B.J."/>
            <person name="Belmonte R."/>
            <person name="Lobach L."/>
            <person name="Christie J."/>
            <person name="van den Ackerveken G."/>
            <person name="Bottin A."/>
            <person name="Bulone V."/>
            <person name="Diaz-Moreno S.M."/>
            <person name="Dumas B."/>
            <person name="Fan L."/>
            <person name="Gaulin E."/>
            <person name="Govers F."/>
            <person name="Grenville-Briggs L.J."/>
            <person name="Horner N.R."/>
            <person name="Levin J.Z."/>
            <person name="Mammella M."/>
            <person name="Meijer H.J."/>
            <person name="Morris P."/>
            <person name="Nusbaum C."/>
            <person name="Oome S."/>
            <person name="Phillips A.J."/>
            <person name="van Rooyen D."/>
            <person name="Rzeszutek E."/>
            <person name="Saraiva M."/>
            <person name="Secombes C.J."/>
            <person name="Seidl M.F."/>
            <person name="Snel B."/>
            <person name="Stassen J.H."/>
            <person name="Sykes S."/>
            <person name="Tripathy S."/>
            <person name="van den Berg H."/>
            <person name="Vega-Arreguin J.C."/>
            <person name="Wawra S."/>
            <person name="Young S.K."/>
            <person name="Zeng Q."/>
            <person name="Dieguez-Uribeondo J."/>
            <person name="Russ C."/>
            <person name="Tyler B.M."/>
            <person name="van West P."/>
        </authorList>
    </citation>
    <scope>NUCLEOTIDE SEQUENCE [LARGE SCALE GENOMIC DNA]</scope>
    <source>
        <strain evidence="3 4">CBS 223.65</strain>
    </source>
</reference>
<proteinExistence type="predicted"/>
<feature type="compositionally biased region" description="Basic and acidic residues" evidence="1">
    <location>
        <begin position="18"/>
        <end position="30"/>
    </location>
</feature>
<evidence type="ECO:0000259" key="2">
    <source>
        <dbReference type="PROSITE" id="PS51335"/>
    </source>
</evidence>
<feature type="region of interest" description="Disordered" evidence="1">
    <location>
        <begin position="100"/>
        <end position="443"/>
    </location>
</feature>
<feature type="compositionally biased region" description="Basic residues" evidence="1">
    <location>
        <begin position="1"/>
        <end position="17"/>
    </location>
</feature>
<dbReference type="AlphaFoldDB" id="A0A067CDM0"/>
<dbReference type="PROSITE" id="PS51335">
    <property type="entry name" value="ELMO"/>
    <property type="match status" value="1"/>
</dbReference>
<feature type="domain" description="ELMO" evidence="2">
    <location>
        <begin position="776"/>
        <end position="932"/>
    </location>
</feature>
<protein>
    <recommendedName>
        <fullName evidence="2">ELMO domain-containing protein</fullName>
    </recommendedName>
</protein>
<dbReference type="OrthoDB" id="266227at2759"/>
<dbReference type="KEGG" id="spar:SPRG_05725"/>
<feature type="compositionally biased region" description="Acidic residues" evidence="1">
    <location>
        <begin position="273"/>
        <end position="288"/>
    </location>
</feature>
<feature type="compositionally biased region" description="Acidic residues" evidence="1">
    <location>
        <begin position="175"/>
        <end position="190"/>
    </location>
</feature>
<feature type="compositionally biased region" description="Polar residues" evidence="1">
    <location>
        <begin position="247"/>
        <end position="264"/>
    </location>
</feature>
<dbReference type="VEuPathDB" id="FungiDB:SPRG_05725"/>
<name>A0A067CDM0_SAPPC</name>
<evidence type="ECO:0000313" key="4">
    <source>
        <dbReference type="Proteomes" id="UP000030745"/>
    </source>
</evidence>
<gene>
    <name evidence="3" type="ORF">SPRG_05725</name>
</gene>
<evidence type="ECO:0000256" key="1">
    <source>
        <dbReference type="SAM" id="MobiDB-lite"/>
    </source>
</evidence>
<keyword evidence="4" id="KW-1185">Reference proteome</keyword>
<dbReference type="Pfam" id="PF04727">
    <property type="entry name" value="ELMO_CED12"/>
    <property type="match status" value="1"/>
</dbReference>
<feature type="compositionally biased region" description="Basic and acidic residues" evidence="1">
    <location>
        <begin position="123"/>
        <end position="134"/>
    </location>
</feature>
<dbReference type="Proteomes" id="UP000030745">
    <property type="component" value="Unassembled WGS sequence"/>
</dbReference>
<dbReference type="RefSeq" id="XP_012200399.1">
    <property type="nucleotide sequence ID" value="XM_012345009.1"/>
</dbReference>
<evidence type="ECO:0000313" key="3">
    <source>
        <dbReference type="EMBL" id="KDO28854.1"/>
    </source>
</evidence>
<dbReference type="PANTHER" id="PTHR12771:SF2">
    <property type="entry name" value="ELMO DOMAIN-CONTAINING PROTEIN 3"/>
    <property type="match status" value="1"/>
</dbReference>
<dbReference type="GeneID" id="24128108"/>
<dbReference type="OMA" id="RHFPFAC"/>
<accession>A0A067CDM0</accession>
<organism evidence="3 4">
    <name type="scientific">Saprolegnia parasitica (strain CBS 223.65)</name>
    <dbReference type="NCBI Taxonomy" id="695850"/>
    <lineage>
        <taxon>Eukaryota</taxon>
        <taxon>Sar</taxon>
        <taxon>Stramenopiles</taxon>
        <taxon>Oomycota</taxon>
        <taxon>Saprolegniomycetes</taxon>
        <taxon>Saprolegniales</taxon>
        <taxon>Saprolegniaceae</taxon>
        <taxon>Saprolegnia</taxon>
    </lineage>
</organism>